<sequence length="65" mass="7520">MTLHLLRMREVAARIAYSESKVYAMIRDGDFPRGRKMPMGGVRWSSEVVEAWIRKTYAESEKASL</sequence>
<dbReference type="RefSeq" id="WP_096650072.1">
    <property type="nucleotide sequence ID" value="NZ_NWUX01000001.1"/>
</dbReference>
<comment type="caution">
    <text evidence="1">The sequence shown here is derived from an EMBL/GenBank/DDBJ whole genome shotgun (WGS) entry which is preliminary data.</text>
</comment>
<dbReference type="Pfam" id="PF05930">
    <property type="entry name" value="Phage_AlpA"/>
    <property type="match status" value="1"/>
</dbReference>
<proteinExistence type="predicted"/>
<accession>A0A2A4HUA8</accession>
<dbReference type="AlphaFoldDB" id="A0A2A4HUA8"/>
<protein>
    <submittedName>
        <fullName evidence="1">AlpA family transcriptional regulator</fullName>
    </submittedName>
</protein>
<dbReference type="OrthoDB" id="8455288at2"/>
<name>A0A2A4HUA8_9GAMM</name>
<keyword evidence="2" id="KW-1185">Reference proteome</keyword>
<gene>
    <name evidence="1" type="ORF">CPA45_02710</name>
</gene>
<dbReference type="EMBL" id="NWUX01000001">
    <property type="protein sequence ID" value="PCF97654.1"/>
    <property type="molecule type" value="Genomic_DNA"/>
</dbReference>
<reference evidence="2" key="1">
    <citation type="submission" date="2017-09" db="EMBL/GenBank/DDBJ databases">
        <authorList>
            <person name="Cho G.-S."/>
            <person name="Oguntoyinbo F.A."/>
            <person name="Cnockaert M."/>
            <person name="Kabisch J."/>
            <person name="Neve H."/>
            <person name="Bockelmann W."/>
            <person name="Wenning M."/>
            <person name="Franz C.M."/>
            <person name="Vandamme P."/>
        </authorList>
    </citation>
    <scope>NUCLEOTIDE SEQUENCE [LARGE SCALE GENOMIC DNA]</scope>
    <source>
        <strain evidence="2">MBT G8648</strain>
    </source>
</reference>
<dbReference type="Gene3D" id="1.10.238.160">
    <property type="match status" value="1"/>
</dbReference>
<evidence type="ECO:0000313" key="2">
    <source>
        <dbReference type="Proteomes" id="UP000218677"/>
    </source>
</evidence>
<dbReference type="InterPro" id="IPR010260">
    <property type="entry name" value="AlpA"/>
</dbReference>
<dbReference type="Proteomes" id="UP000218677">
    <property type="component" value="Unassembled WGS sequence"/>
</dbReference>
<evidence type="ECO:0000313" key="1">
    <source>
        <dbReference type="EMBL" id="PCF97654.1"/>
    </source>
</evidence>
<organism evidence="1 2">
    <name type="scientific">Vreelandella nigrificans</name>
    <dbReference type="NCBI Taxonomy" id="2042704"/>
    <lineage>
        <taxon>Bacteria</taxon>
        <taxon>Pseudomonadati</taxon>
        <taxon>Pseudomonadota</taxon>
        <taxon>Gammaproteobacteria</taxon>
        <taxon>Oceanospirillales</taxon>
        <taxon>Halomonadaceae</taxon>
        <taxon>Vreelandella</taxon>
    </lineage>
</organism>